<dbReference type="Proteomes" id="UP000199077">
    <property type="component" value="Chromosome I"/>
</dbReference>
<organism evidence="2 3">
    <name type="scientific">Pedococcus dokdonensis</name>
    <dbReference type="NCBI Taxonomy" id="443156"/>
    <lineage>
        <taxon>Bacteria</taxon>
        <taxon>Bacillati</taxon>
        <taxon>Actinomycetota</taxon>
        <taxon>Actinomycetes</taxon>
        <taxon>Micrococcales</taxon>
        <taxon>Intrasporangiaceae</taxon>
        <taxon>Pedococcus</taxon>
    </lineage>
</organism>
<dbReference type="STRING" id="443156.SAMN04489867_0448"/>
<dbReference type="GO" id="GO:0051213">
    <property type="term" value="F:dioxygenase activity"/>
    <property type="evidence" value="ECO:0007669"/>
    <property type="project" value="UniProtKB-KW"/>
</dbReference>
<keyword evidence="2" id="KW-0560">Oxidoreductase</keyword>
<dbReference type="PANTHER" id="PTHR36437:SF2">
    <property type="entry name" value="GLYOXALASE_BLEOMYCIN RESISTANCE PROTEIN_DIOXYGENASE"/>
    <property type="match status" value="1"/>
</dbReference>
<keyword evidence="2" id="KW-0223">Dioxygenase</keyword>
<dbReference type="Pfam" id="PF00903">
    <property type="entry name" value="Glyoxalase"/>
    <property type="match status" value="1"/>
</dbReference>
<sequence>MPQRLSLVTLLVRDYDEAVAWFRDRAGFEVVEDTDRGDGTRWVVIRPGGSDGTNILLARASTPEQQARVGDPGGGRVMHFLATDDFAADHARMVEAGVRFREEPRHEAYGDVAVFEDLYGNAWDLIQPR</sequence>
<dbReference type="EMBL" id="LT629711">
    <property type="protein sequence ID" value="SDO73499.1"/>
    <property type="molecule type" value="Genomic_DNA"/>
</dbReference>
<dbReference type="RefSeq" id="WP_091780898.1">
    <property type="nucleotide sequence ID" value="NZ_LT629711.1"/>
</dbReference>
<proteinExistence type="predicted"/>
<evidence type="ECO:0000313" key="3">
    <source>
        <dbReference type="Proteomes" id="UP000199077"/>
    </source>
</evidence>
<evidence type="ECO:0000313" key="2">
    <source>
        <dbReference type="EMBL" id="SDO73499.1"/>
    </source>
</evidence>
<dbReference type="OrthoDB" id="197463at2"/>
<dbReference type="SUPFAM" id="SSF54593">
    <property type="entry name" value="Glyoxalase/Bleomycin resistance protein/Dihydroxybiphenyl dioxygenase"/>
    <property type="match status" value="1"/>
</dbReference>
<protein>
    <submittedName>
        <fullName evidence="2">Catechol 2,3-dioxygenase</fullName>
    </submittedName>
</protein>
<dbReference type="InterPro" id="IPR029068">
    <property type="entry name" value="Glyas_Bleomycin-R_OHBP_Dase"/>
</dbReference>
<dbReference type="PROSITE" id="PS51819">
    <property type="entry name" value="VOC"/>
    <property type="match status" value="1"/>
</dbReference>
<dbReference type="InterPro" id="IPR037523">
    <property type="entry name" value="VOC_core"/>
</dbReference>
<dbReference type="InterPro" id="IPR004360">
    <property type="entry name" value="Glyas_Fos-R_dOase_dom"/>
</dbReference>
<feature type="domain" description="VOC" evidence="1">
    <location>
        <begin position="4"/>
        <end position="128"/>
    </location>
</feature>
<keyword evidence="3" id="KW-1185">Reference proteome</keyword>
<reference evidence="3" key="1">
    <citation type="submission" date="2016-10" db="EMBL/GenBank/DDBJ databases">
        <authorList>
            <person name="Varghese N."/>
            <person name="Submissions S."/>
        </authorList>
    </citation>
    <scope>NUCLEOTIDE SEQUENCE [LARGE SCALE GENOMIC DNA]</scope>
    <source>
        <strain evidence="3">DSM 22329</strain>
    </source>
</reference>
<name>A0A1H0LZ49_9MICO</name>
<dbReference type="PANTHER" id="PTHR36437">
    <property type="entry name" value="GLYOXALASE/BLEOMYCIN RESISTANCE PROTEIN/DIOXYGENASE"/>
    <property type="match status" value="1"/>
</dbReference>
<dbReference type="AlphaFoldDB" id="A0A1H0LZ49"/>
<dbReference type="Gene3D" id="3.10.180.10">
    <property type="entry name" value="2,3-Dihydroxybiphenyl 1,2-Dioxygenase, domain 1"/>
    <property type="match status" value="1"/>
</dbReference>
<gene>
    <name evidence="2" type="ORF">SAMN04489867_0448</name>
</gene>
<evidence type="ECO:0000259" key="1">
    <source>
        <dbReference type="PROSITE" id="PS51819"/>
    </source>
</evidence>
<accession>A0A1H0LZ49</accession>